<dbReference type="GO" id="GO:0008374">
    <property type="term" value="F:O-acyltransferase activity"/>
    <property type="evidence" value="ECO:0007669"/>
    <property type="project" value="InterPro"/>
</dbReference>
<comment type="pathway">
    <text evidence="2">Secondary metabolite biosynthesis.</text>
</comment>
<dbReference type="OrthoDB" id="1077582at2759"/>
<feature type="transmembrane region" description="Helical" evidence="8">
    <location>
        <begin position="137"/>
        <end position="159"/>
    </location>
</feature>
<dbReference type="PANTHER" id="PTHR31595">
    <property type="entry name" value="LONG-CHAIN-ALCOHOL O-FATTY-ACYLTRANSFERASE 3-RELATED"/>
    <property type="match status" value="1"/>
</dbReference>
<sequence length="266" mass="30390">MKLLDIHALSWTNSFPSYTAGTPPSPAILALILLTELRYESFTPNPIRLPFLPRYPFPTSLEKRQFFYLEFNQYLIHLALFILLQSLPQILPVKALGVLFTIWLIWTTIQLLVRYPTSPPLFGPLYLIESLATFWTGTWHNVFASPCYSLAYTPTFFVLTKLRAPPWISRPAAVVAAFAFMAAFHMYALEPLLTREGIRRIGWFFVGNGILTVAETGVWGRKRHWVRALMAWIAELSLASWTVAAADLPDGALKANWRGLCEWKRD</sequence>
<protein>
    <recommendedName>
        <fullName evidence="9">Wax synthase domain-containing protein</fullName>
    </recommendedName>
</protein>
<accession>A0A6A5XJQ6</accession>
<dbReference type="InterPro" id="IPR044851">
    <property type="entry name" value="Wax_synthase"/>
</dbReference>
<keyword evidence="11" id="KW-1185">Reference proteome</keyword>
<evidence type="ECO:0000256" key="6">
    <source>
        <dbReference type="ARBA" id="ARBA00022989"/>
    </source>
</evidence>
<feature type="transmembrane region" description="Helical" evidence="8">
    <location>
        <begin position="171"/>
        <end position="189"/>
    </location>
</feature>
<evidence type="ECO:0000256" key="7">
    <source>
        <dbReference type="ARBA" id="ARBA00023136"/>
    </source>
</evidence>
<keyword evidence="4" id="KW-0808">Transferase</keyword>
<keyword evidence="6 8" id="KW-1133">Transmembrane helix</keyword>
<dbReference type="AlphaFoldDB" id="A0A6A5XJQ6"/>
<dbReference type="GeneID" id="54291391"/>
<evidence type="ECO:0000259" key="9">
    <source>
        <dbReference type="Pfam" id="PF13813"/>
    </source>
</evidence>
<dbReference type="GO" id="GO:0016020">
    <property type="term" value="C:membrane"/>
    <property type="evidence" value="ECO:0007669"/>
    <property type="project" value="UniProtKB-SubCell"/>
</dbReference>
<evidence type="ECO:0000256" key="1">
    <source>
        <dbReference type="ARBA" id="ARBA00004141"/>
    </source>
</evidence>
<evidence type="ECO:0000256" key="5">
    <source>
        <dbReference type="ARBA" id="ARBA00022692"/>
    </source>
</evidence>
<feature type="transmembrane region" description="Helical" evidence="8">
    <location>
        <begin position="66"/>
        <end position="84"/>
    </location>
</feature>
<evidence type="ECO:0000256" key="8">
    <source>
        <dbReference type="SAM" id="Phobius"/>
    </source>
</evidence>
<comment type="similarity">
    <text evidence="3">Belongs to the wax synthase family.</text>
</comment>
<reference evidence="10" key="1">
    <citation type="journal article" date="2020" name="Stud. Mycol.">
        <title>101 Dothideomycetes genomes: a test case for predicting lifestyles and emergence of pathogens.</title>
        <authorList>
            <person name="Haridas S."/>
            <person name="Albert R."/>
            <person name="Binder M."/>
            <person name="Bloem J."/>
            <person name="Labutti K."/>
            <person name="Salamov A."/>
            <person name="Andreopoulos B."/>
            <person name="Baker S."/>
            <person name="Barry K."/>
            <person name="Bills G."/>
            <person name="Bluhm B."/>
            <person name="Cannon C."/>
            <person name="Castanera R."/>
            <person name="Culley D."/>
            <person name="Daum C."/>
            <person name="Ezra D."/>
            <person name="Gonzalez J."/>
            <person name="Henrissat B."/>
            <person name="Kuo A."/>
            <person name="Liang C."/>
            <person name="Lipzen A."/>
            <person name="Lutzoni F."/>
            <person name="Magnuson J."/>
            <person name="Mondo S."/>
            <person name="Nolan M."/>
            <person name="Ohm R."/>
            <person name="Pangilinan J."/>
            <person name="Park H.-J."/>
            <person name="Ramirez L."/>
            <person name="Alfaro M."/>
            <person name="Sun H."/>
            <person name="Tritt A."/>
            <person name="Yoshinaga Y."/>
            <person name="Zwiers L.-H."/>
            <person name="Turgeon B."/>
            <person name="Goodwin S."/>
            <person name="Spatafora J."/>
            <person name="Crous P."/>
            <person name="Grigoriev I."/>
        </authorList>
    </citation>
    <scope>NUCLEOTIDE SEQUENCE</scope>
    <source>
        <strain evidence="10">CBS 175.79</strain>
    </source>
</reference>
<name>A0A6A5XJQ6_9PLEO</name>
<evidence type="ECO:0000256" key="3">
    <source>
        <dbReference type="ARBA" id="ARBA00007282"/>
    </source>
</evidence>
<gene>
    <name evidence="10" type="ORF">BU24DRAFT_493722</name>
</gene>
<dbReference type="PANTHER" id="PTHR31595:SF57">
    <property type="entry name" value="OS04G0481900 PROTEIN"/>
    <property type="match status" value="1"/>
</dbReference>
<dbReference type="EMBL" id="ML978071">
    <property type="protein sequence ID" value="KAF2013183.1"/>
    <property type="molecule type" value="Genomic_DNA"/>
</dbReference>
<evidence type="ECO:0000313" key="10">
    <source>
        <dbReference type="EMBL" id="KAF2013183.1"/>
    </source>
</evidence>
<dbReference type="Pfam" id="PF13813">
    <property type="entry name" value="MBOAT_2"/>
    <property type="match status" value="1"/>
</dbReference>
<feature type="domain" description="Wax synthase" evidence="9">
    <location>
        <begin position="119"/>
        <end position="205"/>
    </location>
</feature>
<keyword evidence="7 8" id="KW-0472">Membrane</keyword>
<feature type="transmembrane region" description="Helical" evidence="8">
    <location>
        <begin position="201"/>
        <end position="220"/>
    </location>
</feature>
<comment type="subcellular location">
    <subcellularLocation>
        <location evidence="1">Membrane</location>
        <topology evidence="1">Multi-pass membrane protein</topology>
    </subcellularLocation>
</comment>
<dbReference type="Proteomes" id="UP000799778">
    <property type="component" value="Unassembled WGS sequence"/>
</dbReference>
<evidence type="ECO:0000313" key="11">
    <source>
        <dbReference type="Proteomes" id="UP000799778"/>
    </source>
</evidence>
<proteinExistence type="inferred from homology"/>
<feature type="transmembrane region" description="Helical" evidence="8">
    <location>
        <begin position="96"/>
        <end position="117"/>
    </location>
</feature>
<dbReference type="RefSeq" id="XP_033381522.1">
    <property type="nucleotide sequence ID" value="XM_033533994.1"/>
</dbReference>
<dbReference type="GO" id="GO:0006629">
    <property type="term" value="P:lipid metabolic process"/>
    <property type="evidence" value="ECO:0007669"/>
    <property type="project" value="InterPro"/>
</dbReference>
<evidence type="ECO:0000256" key="4">
    <source>
        <dbReference type="ARBA" id="ARBA00022679"/>
    </source>
</evidence>
<evidence type="ECO:0000256" key="2">
    <source>
        <dbReference type="ARBA" id="ARBA00005179"/>
    </source>
</evidence>
<keyword evidence="5 8" id="KW-0812">Transmembrane</keyword>
<dbReference type="InterPro" id="IPR032805">
    <property type="entry name" value="Wax_synthase_dom"/>
</dbReference>
<organism evidence="10 11">
    <name type="scientific">Aaosphaeria arxii CBS 175.79</name>
    <dbReference type="NCBI Taxonomy" id="1450172"/>
    <lineage>
        <taxon>Eukaryota</taxon>
        <taxon>Fungi</taxon>
        <taxon>Dikarya</taxon>
        <taxon>Ascomycota</taxon>
        <taxon>Pezizomycotina</taxon>
        <taxon>Dothideomycetes</taxon>
        <taxon>Pleosporomycetidae</taxon>
        <taxon>Pleosporales</taxon>
        <taxon>Pleosporales incertae sedis</taxon>
        <taxon>Aaosphaeria</taxon>
    </lineage>
</organism>